<feature type="compositionally biased region" description="Basic residues" evidence="1">
    <location>
        <begin position="12"/>
        <end position="22"/>
    </location>
</feature>
<sequence>MSSQRGNVRKTGPPKHQNKKAFKNSLHDTSKKTKEINSLEVTGVCARCKDIIDWKIKYKKYKPLTVPKKCTKCEQKSVKRAYYMICTDCAKHHGVCAKCGEKKDIVQGPGLSAEEEASLNSQLQQELKMLPERKRRTFLRLQAEGKFSDSGSAATFEDNSDQDTDEDCMSENEIG</sequence>
<dbReference type="GeneID" id="106168479"/>
<accession>A0A1S3IXS3</accession>
<evidence type="ECO:0000313" key="2">
    <source>
        <dbReference type="Proteomes" id="UP000085678"/>
    </source>
</evidence>
<feature type="region of interest" description="Disordered" evidence="1">
    <location>
        <begin position="147"/>
        <end position="175"/>
    </location>
</feature>
<dbReference type="FunCoup" id="A0A1S3IXS3">
    <property type="interactions" value="710"/>
</dbReference>
<protein>
    <submittedName>
        <fullName evidence="3">Uncharacterized protein C9orf85 homolog</fullName>
    </submittedName>
</protein>
<dbReference type="STRING" id="7574.A0A1S3IXS3"/>
<feature type="region of interest" description="Disordered" evidence="1">
    <location>
        <begin position="1"/>
        <end position="29"/>
    </location>
</feature>
<gene>
    <name evidence="3" type="primary">LOC106168479</name>
</gene>
<evidence type="ECO:0000256" key="1">
    <source>
        <dbReference type="SAM" id="MobiDB-lite"/>
    </source>
</evidence>
<dbReference type="InterPro" id="IPR019351">
    <property type="entry name" value="DUF2039"/>
</dbReference>
<dbReference type="Pfam" id="PF10217">
    <property type="entry name" value="DUF2039"/>
    <property type="match status" value="1"/>
</dbReference>
<reference evidence="3" key="1">
    <citation type="submission" date="2025-08" db="UniProtKB">
        <authorList>
            <consortium name="RefSeq"/>
        </authorList>
    </citation>
    <scope>IDENTIFICATION</scope>
    <source>
        <tissue evidence="3">Gonads</tissue>
    </source>
</reference>
<name>A0A1S3IXS3_LINAN</name>
<proteinExistence type="predicted"/>
<dbReference type="KEGG" id="lak:106168479"/>
<keyword evidence="2" id="KW-1185">Reference proteome</keyword>
<dbReference type="AlphaFoldDB" id="A0A1S3IXS3"/>
<dbReference type="RefSeq" id="XP_013403002.1">
    <property type="nucleotide sequence ID" value="XM_013547548.1"/>
</dbReference>
<dbReference type="OMA" id="GFKNSMH"/>
<dbReference type="InParanoid" id="A0A1S3IXS3"/>
<organism evidence="2 3">
    <name type="scientific">Lingula anatina</name>
    <name type="common">Brachiopod</name>
    <name type="synonym">Lingula unguis</name>
    <dbReference type="NCBI Taxonomy" id="7574"/>
    <lineage>
        <taxon>Eukaryota</taxon>
        <taxon>Metazoa</taxon>
        <taxon>Spiralia</taxon>
        <taxon>Lophotrochozoa</taxon>
        <taxon>Brachiopoda</taxon>
        <taxon>Linguliformea</taxon>
        <taxon>Lingulata</taxon>
        <taxon>Lingulida</taxon>
        <taxon>Linguloidea</taxon>
        <taxon>Lingulidae</taxon>
        <taxon>Lingula</taxon>
    </lineage>
</organism>
<evidence type="ECO:0000313" key="3">
    <source>
        <dbReference type="RefSeq" id="XP_013403002.1"/>
    </source>
</evidence>
<dbReference type="PANTHER" id="PTHR22876">
    <property type="entry name" value="ZGC:101016"/>
    <property type="match status" value="1"/>
</dbReference>
<feature type="compositionally biased region" description="Acidic residues" evidence="1">
    <location>
        <begin position="158"/>
        <end position="175"/>
    </location>
</feature>
<dbReference type="Proteomes" id="UP000085678">
    <property type="component" value="Unplaced"/>
</dbReference>
<dbReference type="OrthoDB" id="250548at2759"/>
<dbReference type="PANTHER" id="PTHR22876:SF5">
    <property type="entry name" value="CHROMOSOME 9 OPEN READING FRAME 85"/>
    <property type="match status" value="1"/>
</dbReference>